<keyword evidence="4" id="KW-1003">Cell membrane</keyword>
<feature type="transmembrane region" description="Helical" evidence="9">
    <location>
        <begin position="231"/>
        <end position="254"/>
    </location>
</feature>
<dbReference type="STRING" id="375574.GCA_001418035_00153"/>
<gene>
    <name evidence="10" type="ORF">Ga0061063_0354</name>
</gene>
<evidence type="ECO:0000256" key="5">
    <source>
        <dbReference type="ARBA" id="ARBA00022692"/>
    </source>
</evidence>
<evidence type="ECO:0000256" key="9">
    <source>
        <dbReference type="RuleBase" id="RU363064"/>
    </source>
</evidence>
<keyword evidence="7 9" id="KW-1133">Transmembrane helix</keyword>
<feature type="transmembrane region" description="Helical" evidence="9">
    <location>
        <begin position="139"/>
        <end position="159"/>
    </location>
</feature>
<dbReference type="PANTHER" id="PTHR30330:SF7">
    <property type="entry name" value="SODIUM_PROTON-DEPENDENT ALANINE CARRIER PROTEIN YRBD-RELATED"/>
    <property type="match status" value="1"/>
</dbReference>
<dbReference type="PROSITE" id="PS00873">
    <property type="entry name" value="NA_ALANINE_SYMP"/>
    <property type="match status" value="1"/>
</dbReference>
<organism evidence="10 11">
    <name type="scientific">Gulbenkiania indica</name>
    <dbReference type="NCBI Taxonomy" id="375574"/>
    <lineage>
        <taxon>Bacteria</taxon>
        <taxon>Pseudomonadati</taxon>
        <taxon>Pseudomonadota</taxon>
        <taxon>Betaproteobacteria</taxon>
        <taxon>Neisseriales</taxon>
        <taxon>Chromobacteriaceae</taxon>
        <taxon>Gulbenkiania</taxon>
    </lineage>
</organism>
<evidence type="ECO:0000256" key="3">
    <source>
        <dbReference type="ARBA" id="ARBA00022448"/>
    </source>
</evidence>
<dbReference type="GO" id="GO:0005283">
    <property type="term" value="F:amino acid:sodium symporter activity"/>
    <property type="evidence" value="ECO:0007669"/>
    <property type="project" value="InterPro"/>
</dbReference>
<keyword evidence="6 9" id="KW-0769">Symport</keyword>
<reference evidence="11" key="1">
    <citation type="submission" date="2015-08" db="EMBL/GenBank/DDBJ databases">
        <authorList>
            <person name="Varghese N."/>
        </authorList>
    </citation>
    <scope>NUCLEOTIDE SEQUENCE [LARGE SCALE GENOMIC DNA]</scope>
    <source>
        <strain evidence="11">DSM 17901</strain>
    </source>
</reference>
<proteinExistence type="inferred from homology"/>
<feature type="transmembrane region" description="Helical" evidence="9">
    <location>
        <begin position="414"/>
        <end position="436"/>
    </location>
</feature>
<evidence type="ECO:0000256" key="4">
    <source>
        <dbReference type="ARBA" id="ARBA00022475"/>
    </source>
</evidence>
<dbReference type="RefSeq" id="WP_054284625.1">
    <property type="nucleotide sequence ID" value="NZ_CYHA01000001.1"/>
</dbReference>
<dbReference type="PRINTS" id="PR00175">
    <property type="entry name" value="NAALASMPORT"/>
</dbReference>
<sequence length="497" mass="53075">MNQWVDAVNGIIWSPALIYLCLGVGLYFSLRTRFAQVRHFREMIRLMFDGKSDEHGVSSFQALAMTLAGRVGTGNIAGVATAITFGGPGAIFWMWMVAFLGASSAFVESTLGQVYKEKLEGQYRGGPAFYIEKGLGMKWYAWVFAIATIFATGVLLPGVQANSIASGLENAFGVAPAVTAAVLAILLGFIIFGGVKRIASFAEIVVPFMALGYIIVACVIIALNIHQLPSVLGLIFKSAFGMDAGFGAILGLAIQWGVKRGVYSNEAGQGTGPHASSAAAVSHPAKQGLVQAFSVYVDTLFVCSATAFMLLITGQYNVQGADGKALYTGIAGVAAGPGYTQTAMETIMPGFGSIFVAVALFFFAFTTIVAYYYIAETNIAYINRKVNRQWLTFVLKLALMASVVYGTVKTAELAWGLGDIGVGLMAWLNIVAILMLQKPALACLRDYEAQQAQGVDPVFHPEKLGIRNADYWAGHRSEDNLAAERAEAAGRPAPQQR</sequence>
<comment type="similarity">
    <text evidence="2 9">Belongs to the alanine or glycine:cation symporter (AGCS) (TC 2.A.25) family.</text>
</comment>
<evidence type="ECO:0000256" key="6">
    <source>
        <dbReference type="ARBA" id="ARBA00022847"/>
    </source>
</evidence>
<dbReference type="Proteomes" id="UP000243535">
    <property type="component" value="Unassembled WGS sequence"/>
</dbReference>
<dbReference type="InterPro" id="IPR001463">
    <property type="entry name" value="Na/Ala_symport"/>
</dbReference>
<evidence type="ECO:0000313" key="10">
    <source>
        <dbReference type="EMBL" id="CUA81512.1"/>
    </source>
</evidence>
<comment type="subcellular location">
    <subcellularLocation>
        <location evidence="9">Cell inner membrane</location>
        <topology evidence="9">Multi-pass membrane protein</topology>
    </subcellularLocation>
    <subcellularLocation>
        <location evidence="1">Cell membrane</location>
        <topology evidence="1">Multi-pass membrane protein</topology>
    </subcellularLocation>
</comment>
<dbReference type="EMBL" id="CYHA01000001">
    <property type="protein sequence ID" value="CUA81512.1"/>
    <property type="molecule type" value="Genomic_DNA"/>
</dbReference>
<dbReference type="PANTHER" id="PTHR30330">
    <property type="entry name" value="AGSS FAMILY TRANSPORTER, SODIUM-ALANINE"/>
    <property type="match status" value="1"/>
</dbReference>
<evidence type="ECO:0000256" key="2">
    <source>
        <dbReference type="ARBA" id="ARBA00009261"/>
    </source>
</evidence>
<dbReference type="NCBIfam" id="TIGR00835">
    <property type="entry name" value="agcS"/>
    <property type="match status" value="1"/>
</dbReference>
<feature type="transmembrane region" description="Helical" evidence="9">
    <location>
        <begin position="171"/>
        <end position="192"/>
    </location>
</feature>
<dbReference type="Pfam" id="PF01235">
    <property type="entry name" value="Na_Ala_symp"/>
    <property type="match status" value="1"/>
</dbReference>
<keyword evidence="5 9" id="KW-0812">Transmembrane</keyword>
<keyword evidence="9" id="KW-0997">Cell inner membrane</keyword>
<feature type="transmembrane region" description="Helical" evidence="9">
    <location>
        <begin position="390"/>
        <end position="408"/>
    </location>
</feature>
<feature type="transmembrane region" description="Helical" evidence="9">
    <location>
        <begin position="12"/>
        <end position="30"/>
    </location>
</feature>
<protein>
    <submittedName>
        <fullName evidence="10">Amino acid carrier protein</fullName>
    </submittedName>
</protein>
<keyword evidence="11" id="KW-1185">Reference proteome</keyword>
<dbReference type="AlphaFoldDB" id="A0A0K6GS97"/>
<dbReference type="FunFam" id="1.20.1740.10:FF:000004">
    <property type="entry name" value="Sodium:alanine symporter family protein"/>
    <property type="match status" value="1"/>
</dbReference>
<dbReference type="OrthoDB" id="9806926at2"/>
<evidence type="ECO:0000313" key="11">
    <source>
        <dbReference type="Proteomes" id="UP000243535"/>
    </source>
</evidence>
<accession>A0A0K6GS97</accession>
<keyword evidence="3 9" id="KW-0813">Transport</keyword>
<name>A0A0K6GS97_9NEIS</name>
<dbReference type="GO" id="GO:0005886">
    <property type="term" value="C:plasma membrane"/>
    <property type="evidence" value="ECO:0007669"/>
    <property type="project" value="UniProtKB-SubCell"/>
</dbReference>
<feature type="transmembrane region" description="Helical" evidence="9">
    <location>
        <begin position="354"/>
        <end position="374"/>
    </location>
</feature>
<evidence type="ECO:0000256" key="7">
    <source>
        <dbReference type="ARBA" id="ARBA00022989"/>
    </source>
</evidence>
<evidence type="ECO:0000256" key="8">
    <source>
        <dbReference type="ARBA" id="ARBA00023136"/>
    </source>
</evidence>
<evidence type="ECO:0000256" key="1">
    <source>
        <dbReference type="ARBA" id="ARBA00004651"/>
    </source>
</evidence>
<feature type="transmembrane region" description="Helical" evidence="9">
    <location>
        <begin position="204"/>
        <end position="225"/>
    </location>
</feature>
<keyword evidence="8 9" id="KW-0472">Membrane</keyword>
<dbReference type="Gene3D" id="1.20.1740.10">
    <property type="entry name" value="Amino acid/polyamine transporter I"/>
    <property type="match status" value="1"/>
</dbReference>
<feature type="transmembrane region" description="Helical" evidence="9">
    <location>
        <begin position="293"/>
        <end position="312"/>
    </location>
</feature>